<evidence type="ECO:0000313" key="3">
    <source>
        <dbReference type="Proteomes" id="UP000270468"/>
    </source>
</evidence>
<evidence type="ECO:0008006" key="4">
    <source>
        <dbReference type="Google" id="ProtNLM"/>
    </source>
</evidence>
<dbReference type="AlphaFoldDB" id="A0A3P5XHT1"/>
<feature type="transmembrane region" description="Helical" evidence="1">
    <location>
        <begin position="25"/>
        <end position="47"/>
    </location>
</feature>
<dbReference type="EMBL" id="UXAV01000041">
    <property type="protein sequence ID" value="VDC28109.1"/>
    <property type="molecule type" value="Genomic_DNA"/>
</dbReference>
<dbReference type="Pfam" id="PF08113">
    <property type="entry name" value="CoxIIa"/>
    <property type="match status" value="1"/>
</dbReference>
<dbReference type="RefSeq" id="WP_124070194.1">
    <property type="nucleotide sequence ID" value="NZ_CBCRXF010000005.1"/>
</dbReference>
<keyword evidence="1" id="KW-1133">Transmembrane helix</keyword>
<protein>
    <recommendedName>
        <fullName evidence="4">Cytochrome c oxidase subunit 2A</fullName>
    </recommendedName>
</protein>
<gene>
    <name evidence="2" type="ORF">FILTAD_01730</name>
</gene>
<dbReference type="OrthoDB" id="2418411at2"/>
<organism evidence="2 3">
    <name type="scientific">Filibacter tadaridae</name>
    <dbReference type="NCBI Taxonomy" id="2483811"/>
    <lineage>
        <taxon>Bacteria</taxon>
        <taxon>Bacillati</taxon>
        <taxon>Bacillota</taxon>
        <taxon>Bacilli</taxon>
        <taxon>Bacillales</taxon>
        <taxon>Caryophanaceae</taxon>
        <taxon>Filibacter</taxon>
    </lineage>
</organism>
<sequence>MKASKVHTEEKLDADNEYSVKGTMFSVGVVGAVILIFWVGLFALYMYRV</sequence>
<evidence type="ECO:0000313" key="2">
    <source>
        <dbReference type="EMBL" id="VDC28109.1"/>
    </source>
</evidence>
<keyword evidence="3" id="KW-1185">Reference proteome</keyword>
<dbReference type="Proteomes" id="UP000270468">
    <property type="component" value="Unassembled WGS sequence"/>
</dbReference>
<reference evidence="2 3" key="1">
    <citation type="submission" date="2018-11" db="EMBL/GenBank/DDBJ databases">
        <authorList>
            <person name="Criscuolo A."/>
        </authorList>
    </citation>
    <scope>NUCLEOTIDE SEQUENCE [LARGE SCALE GENOMIC DNA]</scope>
    <source>
        <strain evidence="2">ATB-66</strain>
    </source>
</reference>
<name>A0A3P5XHT1_9BACL</name>
<dbReference type="InterPro" id="IPR012538">
    <property type="entry name" value="Cyt_c_oxidase_su2a"/>
</dbReference>
<keyword evidence="1" id="KW-0812">Transmembrane</keyword>
<accession>A0A3P5XHT1</accession>
<evidence type="ECO:0000256" key="1">
    <source>
        <dbReference type="SAM" id="Phobius"/>
    </source>
</evidence>
<proteinExistence type="predicted"/>
<keyword evidence="1" id="KW-0472">Membrane</keyword>